<dbReference type="SUPFAM" id="SSF46689">
    <property type="entry name" value="Homeodomain-like"/>
    <property type="match status" value="1"/>
</dbReference>
<protein>
    <submittedName>
        <fullName evidence="4">Transposase</fullName>
    </submittedName>
</protein>
<evidence type="ECO:0000313" key="4">
    <source>
        <dbReference type="EMBL" id="MCP9764277.1"/>
    </source>
</evidence>
<evidence type="ECO:0000313" key="5">
    <source>
        <dbReference type="EMBL" id="MCP9765195.1"/>
    </source>
</evidence>
<dbReference type="Proteomes" id="UP001204144">
    <property type="component" value="Unassembled WGS sequence"/>
</dbReference>
<reference evidence="4 6" key="1">
    <citation type="submission" date="2018-11" db="EMBL/GenBank/DDBJ databases">
        <title>Novel bacteria species description.</title>
        <authorList>
            <person name="Han J.-H."/>
        </authorList>
    </citation>
    <scope>NUCLEOTIDE SEQUENCE [LARGE SCALE GENOMIC DNA]</scope>
    <source>
        <strain evidence="4 6">KCTC23259</strain>
    </source>
</reference>
<keyword evidence="1" id="KW-0175">Coiled coil</keyword>
<evidence type="ECO:0000256" key="1">
    <source>
        <dbReference type="SAM" id="Coils"/>
    </source>
</evidence>
<name>A0AAE3H4C9_9BACT</name>
<dbReference type="EMBL" id="RJUF01000010">
    <property type="protein sequence ID" value="MCP9762436.1"/>
    <property type="molecule type" value="Genomic_DNA"/>
</dbReference>
<feature type="coiled-coil region" evidence="1">
    <location>
        <begin position="57"/>
        <end position="84"/>
    </location>
</feature>
<dbReference type="InterPro" id="IPR002514">
    <property type="entry name" value="Transposase_8"/>
</dbReference>
<accession>A0AAE3H4C9</accession>
<dbReference type="InterPro" id="IPR009057">
    <property type="entry name" value="Homeodomain-like_sf"/>
</dbReference>
<dbReference type="Pfam" id="PF01527">
    <property type="entry name" value="HTH_Tnp_1"/>
    <property type="match status" value="1"/>
</dbReference>
<organism evidence="4 6">
    <name type="scientific">Lacihabitans soyangensis</name>
    <dbReference type="NCBI Taxonomy" id="869394"/>
    <lineage>
        <taxon>Bacteria</taxon>
        <taxon>Pseudomonadati</taxon>
        <taxon>Bacteroidota</taxon>
        <taxon>Cytophagia</taxon>
        <taxon>Cytophagales</taxon>
        <taxon>Leadbetterellaceae</taxon>
        <taxon>Lacihabitans</taxon>
    </lineage>
</organism>
<sequence>MKKKNYSQQEKLKILKECEEKGMKPILEKYGIYPTTYYYWKRKYYVSGESGLSHGNNKASQGRIKELEKELRVYKEMLAERELEIRLKDELLKKKYPQTKK</sequence>
<dbReference type="EMBL" id="RJUF01000135">
    <property type="protein sequence ID" value="MCP9764277.1"/>
    <property type="molecule type" value="Genomic_DNA"/>
</dbReference>
<dbReference type="InterPro" id="IPR036388">
    <property type="entry name" value="WH-like_DNA-bd_sf"/>
</dbReference>
<keyword evidence="6" id="KW-1185">Reference proteome</keyword>
<evidence type="ECO:0000313" key="6">
    <source>
        <dbReference type="Proteomes" id="UP001204144"/>
    </source>
</evidence>
<comment type="caution">
    <text evidence="4">The sequence shown here is derived from an EMBL/GenBank/DDBJ whole genome shotgun (WGS) entry which is preliminary data.</text>
</comment>
<dbReference type="GO" id="GO:0003677">
    <property type="term" value="F:DNA binding"/>
    <property type="evidence" value="ECO:0007669"/>
    <property type="project" value="InterPro"/>
</dbReference>
<gene>
    <name evidence="2" type="ORF">EGI31_05680</name>
    <name evidence="3" type="ORF">EGI31_15125</name>
    <name evidence="4" type="ORF">EGI31_15130</name>
    <name evidence="5" type="ORF">EGI31_19850</name>
</gene>
<evidence type="ECO:0000313" key="3">
    <source>
        <dbReference type="EMBL" id="MCP9764276.1"/>
    </source>
</evidence>
<dbReference type="Gene3D" id="1.10.10.10">
    <property type="entry name" value="Winged helix-like DNA-binding domain superfamily/Winged helix DNA-binding domain"/>
    <property type="match status" value="1"/>
</dbReference>
<dbReference type="AlphaFoldDB" id="A0AAE3H4C9"/>
<dbReference type="GO" id="GO:0004803">
    <property type="term" value="F:transposase activity"/>
    <property type="evidence" value="ECO:0007669"/>
    <property type="project" value="InterPro"/>
</dbReference>
<dbReference type="EMBL" id="RJUF01000134">
    <property type="protein sequence ID" value="MCP9764276.1"/>
    <property type="molecule type" value="Genomic_DNA"/>
</dbReference>
<dbReference type="EMBL" id="RJUF01000180">
    <property type="protein sequence ID" value="MCP9765195.1"/>
    <property type="molecule type" value="Genomic_DNA"/>
</dbReference>
<proteinExistence type="predicted"/>
<evidence type="ECO:0000313" key="2">
    <source>
        <dbReference type="EMBL" id="MCP9762436.1"/>
    </source>
</evidence>
<dbReference type="GO" id="GO:0006313">
    <property type="term" value="P:DNA transposition"/>
    <property type="evidence" value="ECO:0007669"/>
    <property type="project" value="InterPro"/>
</dbReference>